<feature type="transmembrane region" description="Helical" evidence="6">
    <location>
        <begin position="288"/>
        <end position="305"/>
    </location>
</feature>
<feature type="transmembrane region" description="Helical" evidence="6">
    <location>
        <begin position="173"/>
        <end position="199"/>
    </location>
</feature>
<evidence type="ECO:0000256" key="6">
    <source>
        <dbReference type="SAM" id="Phobius"/>
    </source>
</evidence>
<reference evidence="7" key="2">
    <citation type="journal article" date="2021" name="PeerJ">
        <title>Extensive microbial diversity within the chicken gut microbiome revealed by metagenomics and culture.</title>
        <authorList>
            <person name="Gilroy R."/>
            <person name="Ravi A."/>
            <person name="Getino M."/>
            <person name="Pursley I."/>
            <person name="Horton D.L."/>
            <person name="Alikhan N.F."/>
            <person name="Baker D."/>
            <person name="Gharbi K."/>
            <person name="Hall N."/>
            <person name="Watson M."/>
            <person name="Adriaenssens E.M."/>
            <person name="Foster-Nyarko E."/>
            <person name="Jarju S."/>
            <person name="Secka A."/>
            <person name="Antonio M."/>
            <person name="Oren A."/>
            <person name="Chaudhuri R.R."/>
            <person name="La Ragione R."/>
            <person name="Hildebrand F."/>
            <person name="Pallen M.J."/>
        </authorList>
    </citation>
    <scope>NUCLEOTIDE SEQUENCE</scope>
    <source>
        <strain evidence="7">17073</strain>
    </source>
</reference>
<feature type="transmembrane region" description="Helical" evidence="6">
    <location>
        <begin position="100"/>
        <end position="119"/>
    </location>
</feature>
<sequence length="314" mass="35436">IGGLLCSIPLFYYLREDSILLSVIVYHAALLFATLAFRHKKYPRATLTNKEVAKGGMPFVKFGLMLTLSDFITMLFTYIFSAYLNRTAGTAEVGFYQSGFSLVGRYLGLIFTALNMEYYPRLARVCHSALRIRVFVSEEIRILMFILTPAAAIFLIARELIVSLLYSSEFHAIIPYITWAIVGTVFRAYSWCLAVTIIAKGDGRTFLFTETTSVVTGFVLNVTFYNLWGLDGLGFAYMTWYAAYCVITGFVYFRRYRYTLSHATTFISLVAFASVATIAVLLEAQLTLFAIALTAALCAFSFFILRNSLRTKRH</sequence>
<dbReference type="Proteomes" id="UP000824076">
    <property type="component" value="Unassembled WGS sequence"/>
</dbReference>
<evidence type="ECO:0000256" key="3">
    <source>
        <dbReference type="ARBA" id="ARBA00022692"/>
    </source>
</evidence>
<keyword evidence="2" id="KW-1003">Cell membrane</keyword>
<dbReference type="AlphaFoldDB" id="A0A9D1IJV5"/>
<accession>A0A9D1IJV5</accession>
<dbReference type="EMBL" id="DVMS01000132">
    <property type="protein sequence ID" value="HIU38930.1"/>
    <property type="molecule type" value="Genomic_DNA"/>
</dbReference>
<dbReference type="PANTHER" id="PTHR30250">
    <property type="entry name" value="PST FAMILY PREDICTED COLANIC ACID TRANSPORTER"/>
    <property type="match status" value="1"/>
</dbReference>
<evidence type="ECO:0000256" key="2">
    <source>
        <dbReference type="ARBA" id="ARBA00022475"/>
    </source>
</evidence>
<name>A0A9D1IJV5_9BACT</name>
<evidence type="ECO:0000256" key="5">
    <source>
        <dbReference type="ARBA" id="ARBA00023136"/>
    </source>
</evidence>
<protein>
    <submittedName>
        <fullName evidence="7">Oligosaccharide flippase family protein</fullName>
    </submittedName>
</protein>
<evidence type="ECO:0000313" key="7">
    <source>
        <dbReference type="EMBL" id="HIU38930.1"/>
    </source>
</evidence>
<gene>
    <name evidence="7" type="ORF">IAD18_04615</name>
</gene>
<dbReference type="InterPro" id="IPR050833">
    <property type="entry name" value="Poly_Biosynth_Transport"/>
</dbReference>
<feature type="transmembrane region" description="Helical" evidence="6">
    <location>
        <begin position="19"/>
        <end position="38"/>
    </location>
</feature>
<feature type="transmembrane region" description="Helical" evidence="6">
    <location>
        <begin position="206"/>
        <end position="228"/>
    </location>
</feature>
<feature type="non-terminal residue" evidence="7">
    <location>
        <position position="1"/>
    </location>
</feature>
<dbReference type="GO" id="GO:0005886">
    <property type="term" value="C:plasma membrane"/>
    <property type="evidence" value="ECO:0007669"/>
    <property type="project" value="UniProtKB-SubCell"/>
</dbReference>
<comment type="caution">
    <text evidence="7">The sequence shown here is derived from an EMBL/GenBank/DDBJ whole genome shotgun (WGS) entry which is preliminary data.</text>
</comment>
<proteinExistence type="predicted"/>
<comment type="subcellular location">
    <subcellularLocation>
        <location evidence="1">Cell membrane</location>
        <topology evidence="1">Multi-pass membrane protein</topology>
    </subcellularLocation>
</comment>
<feature type="transmembrane region" description="Helical" evidence="6">
    <location>
        <begin position="234"/>
        <end position="253"/>
    </location>
</feature>
<feature type="transmembrane region" description="Helical" evidence="6">
    <location>
        <begin position="140"/>
        <end position="161"/>
    </location>
</feature>
<evidence type="ECO:0000313" key="8">
    <source>
        <dbReference type="Proteomes" id="UP000824076"/>
    </source>
</evidence>
<dbReference type="Pfam" id="PF13440">
    <property type="entry name" value="Polysacc_synt_3"/>
    <property type="match status" value="1"/>
</dbReference>
<reference evidence="7" key="1">
    <citation type="submission" date="2020-10" db="EMBL/GenBank/DDBJ databases">
        <authorList>
            <person name="Gilroy R."/>
        </authorList>
    </citation>
    <scope>NUCLEOTIDE SEQUENCE</scope>
    <source>
        <strain evidence="7">17073</strain>
    </source>
</reference>
<keyword evidence="5 6" id="KW-0472">Membrane</keyword>
<evidence type="ECO:0000256" key="1">
    <source>
        <dbReference type="ARBA" id="ARBA00004651"/>
    </source>
</evidence>
<feature type="transmembrane region" description="Helical" evidence="6">
    <location>
        <begin position="59"/>
        <end position="80"/>
    </location>
</feature>
<evidence type="ECO:0000256" key="4">
    <source>
        <dbReference type="ARBA" id="ARBA00022989"/>
    </source>
</evidence>
<keyword evidence="4 6" id="KW-1133">Transmembrane helix</keyword>
<keyword evidence="3 6" id="KW-0812">Transmembrane</keyword>
<dbReference type="PANTHER" id="PTHR30250:SF11">
    <property type="entry name" value="O-ANTIGEN TRANSPORTER-RELATED"/>
    <property type="match status" value="1"/>
</dbReference>
<organism evidence="7 8">
    <name type="scientific">Candidatus Limisoma intestinavium</name>
    <dbReference type="NCBI Taxonomy" id="2840856"/>
    <lineage>
        <taxon>Bacteria</taxon>
        <taxon>Pseudomonadati</taxon>
        <taxon>Bacteroidota</taxon>
        <taxon>Bacteroidia</taxon>
        <taxon>Bacteroidales</taxon>
        <taxon>Candidatus Limisoma</taxon>
    </lineage>
</organism>
<feature type="transmembrane region" description="Helical" evidence="6">
    <location>
        <begin position="260"/>
        <end position="282"/>
    </location>
</feature>